<evidence type="ECO:0000313" key="2">
    <source>
        <dbReference type="Proteomes" id="UP000823772"/>
    </source>
</evidence>
<proteinExistence type="predicted"/>
<dbReference type="Proteomes" id="UP000823772">
    <property type="component" value="Unassembled WGS sequence"/>
</dbReference>
<organism evidence="1 2">
    <name type="scientific">Candidatus Merdivivens faecigallinarum</name>
    <dbReference type="NCBI Taxonomy" id="2840871"/>
    <lineage>
        <taxon>Bacteria</taxon>
        <taxon>Pseudomonadati</taxon>
        <taxon>Bacteroidota</taxon>
        <taxon>Bacteroidia</taxon>
        <taxon>Bacteroidales</taxon>
        <taxon>Muribaculaceae</taxon>
        <taxon>Muribaculaceae incertae sedis</taxon>
        <taxon>Candidatus Merdivivens</taxon>
    </lineage>
</organism>
<gene>
    <name evidence="1" type="ORF">IAC87_03185</name>
</gene>
<dbReference type="EMBL" id="JADILY010000068">
    <property type="protein sequence ID" value="MBO8481533.1"/>
    <property type="molecule type" value="Genomic_DNA"/>
</dbReference>
<dbReference type="AlphaFoldDB" id="A0A9D9NQD2"/>
<evidence type="ECO:0000313" key="1">
    <source>
        <dbReference type="EMBL" id="MBO8481533.1"/>
    </source>
</evidence>
<dbReference type="SUPFAM" id="SSF54637">
    <property type="entry name" value="Thioesterase/thiol ester dehydrase-isomerase"/>
    <property type="match status" value="1"/>
</dbReference>
<comment type="caution">
    <text evidence="1">The sequence shown here is derived from an EMBL/GenBank/DDBJ whole genome shotgun (WGS) entry which is preliminary data.</text>
</comment>
<reference evidence="1" key="2">
    <citation type="journal article" date="2021" name="PeerJ">
        <title>Extensive microbial diversity within the chicken gut microbiome revealed by metagenomics and culture.</title>
        <authorList>
            <person name="Gilroy R."/>
            <person name="Ravi A."/>
            <person name="Getino M."/>
            <person name="Pursley I."/>
            <person name="Horton D.L."/>
            <person name="Alikhan N.F."/>
            <person name="Baker D."/>
            <person name="Gharbi K."/>
            <person name="Hall N."/>
            <person name="Watson M."/>
            <person name="Adriaenssens E.M."/>
            <person name="Foster-Nyarko E."/>
            <person name="Jarju S."/>
            <person name="Secka A."/>
            <person name="Antonio M."/>
            <person name="Oren A."/>
            <person name="Chaudhuri R.R."/>
            <person name="La Ragione R."/>
            <person name="Hildebrand F."/>
            <person name="Pallen M.J."/>
        </authorList>
    </citation>
    <scope>NUCLEOTIDE SEQUENCE</scope>
    <source>
        <strain evidence="1">B3-2255</strain>
    </source>
</reference>
<accession>A0A9D9NQD2</accession>
<reference evidence="1" key="1">
    <citation type="submission" date="2020-10" db="EMBL/GenBank/DDBJ databases">
        <authorList>
            <person name="Gilroy R."/>
        </authorList>
    </citation>
    <scope>NUCLEOTIDE SEQUENCE</scope>
    <source>
        <strain evidence="1">B3-2255</strain>
    </source>
</reference>
<dbReference type="Gene3D" id="3.10.129.10">
    <property type="entry name" value="Hotdog Thioesterase"/>
    <property type="match status" value="1"/>
</dbReference>
<name>A0A9D9NQD2_9BACT</name>
<protein>
    <submittedName>
        <fullName evidence="1">Uncharacterized protein</fullName>
    </submittedName>
</protein>
<sequence length="150" mass="16268">MFEKAVTGLPADAGRFIPQKPPFVFVTSLEECSEKHAVTFFDVSSDCILSAGNVLREGGLVEFMAQSCAAYAGYRDFLAGKTEPEIGVLGALSAAEFYFLPETGSRLTCNIEVIGDFDGMLLFYAKVFSGDRLVCEGRLTTSGLHENMKI</sequence>
<dbReference type="InterPro" id="IPR016776">
    <property type="entry name" value="ApeP-like_dehydratase"/>
</dbReference>
<dbReference type="InterPro" id="IPR029069">
    <property type="entry name" value="HotDog_dom_sf"/>
</dbReference>
<dbReference type="Pfam" id="PF22817">
    <property type="entry name" value="ApeP-like"/>
    <property type="match status" value="1"/>
</dbReference>